<dbReference type="Pfam" id="PF02205">
    <property type="entry name" value="WH2"/>
    <property type="match status" value="1"/>
</dbReference>
<protein>
    <recommendedName>
        <fullName evidence="2">WH2 domain-containing protein</fullName>
    </recommendedName>
</protein>
<sequence>MASSELLKQIQAGKRLKKAEVNDRSAPAIDTPKGGRVGTPPSMGAPSLPVGGGPPQLGGLFAGGMPKLKPAGQSNLGTFSTTIPLVHCPRPLHSQTADLRETAFDPKG</sequence>
<comment type="caution">
    <text evidence="3">The sequence shown here is derived from an EMBL/GenBank/DDBJ whole genome shotgun (WGS) entry which is preliminary data.</text>
</comment>
<dbReference type="EMBL" id="JANKHO010000207">
    <property type="protein sequence ID" value="KAJ3513270.1"/>
    <property type="molecule type" value="Genomic_DNA"/>
</dbReference>
<dbReference type="AlphaFoldDB" id="A0A9W8K5N4"/>
<dbReference type="PROSITE" id="PS51082">
    <property type="entry name" value="WH2"/>
    <property type="match status" value="1"/>
</dbReference>
<reference evidence="3" key="1">
    <citation type="submission" date="2022-07" db="EMBL/GenBank/DDBJ databases">
        <title>Genome Sequence of Agrocybe chaxingu.</title>
        <authorList>
            <person name="Buettner E."/>
        </authorList>
    </citation>
    <scope>NUCLEOTIDE SEQUENCE</scope>
    <source>
        <strain evidence="3">MP-N11</strain>
    </source>
</reference>
<evidence type="ECO:0000313" key="3">
    <source>
        <dbReference type="EMBL" id="KAJ3513270.1"/>
    </source>
</evidence>
<keyword evidence="4" id="KW-1185">Reference proteome</keyword>
<organism evidence="3 4">
    <name type="scientific">Agrocybe chaxingu</name>
    <dbReference type="NCBI Taxonomy" id="84603"/>
    <lineage>
        <taxon>Eukaryota</taxon>
        <taxon>Fungi</taxon>
        <taxon>Dikarya</taxon>
        <taxon>Basidiomycota</taxon>
        <taxon>Agaricomycotina</taxon>
        <taxon>Agaricomycetes</taxon>
        <taxon>Agaricomycetidae</taxon>
        <taxon>Agaricales</taxon>
        <taxon>Agaricineae</taxon>
        <taxon>Strophariaceae</taxon>
        <taxon>Agrocybe</taxon>
    </lineage>
</organism>
<dbReference type="OrthoDB" id="2430277at2759"/>
<dbReference type="InterPro" id="IPR003124">
    <property type="entry name" value="WH2_dom"/>
</dbReference>
<dbReference type="GO" id="GO:0003779">
    <property type="term" value="F:actin binding"/>
    <property type="evidence" value="ECO:0007669"/>
    <property type="project" value="InterPro"/>
</dbReference>
<accession>A0A9W8K5N4</accession>
<feature type="domain" description="WH2" evidence="2">
    <location>
        <begin position="2"/>
        <end position="19"/>
    </location>
</feature>
<gene>
    <name evidence="3" type="ORF">NLJ89_g3046</name>
</gene>
<feature type="region of interest" description="Disordered" evidence="1">
    <location>
        <begin position="14"/>
        <end position="66"/>
    </location>
</feature>
<evidence type="ECO:0000313" key="4">
    <source>
        <dbReference type="Proteomes" id="UP001148786"/>
    </source>
</evidence>
<name>A0A9W8K5N4_9AGAR</name>
<proteinExistence type="predicted"/>
<evidence type="ECO:0000259" key="2">
    <source>
        <dbReference type="PROSITE" id="PS51082"/>
    </source>
</evidence>
<evidence type="ECO:0000256" key="1">
    <source>
        <dbReference type="SAM" id="MobiDB-lite"/>
    </source>
</evidence>
<feature type="compositionally biased region" description="Gly residues" evidence="1">
    <location>
        <begin position="50"/>
        <end position="62"/>
    </location>
</feature>
<dbReference type="Proteomes" id="UP001148786">
    <property type="component" value="Unassembled WGS sequence"/>
</dbReference>